<dbReference type="EMBL" id="JBANQN010000007">
    <property type="protein sequence ID" value="KAK6783996.1"/>
    <property type="molecule type" value="Genomic_DNA"/>
</dbReference>
<dbReference type="PANTHER" id="PTHR33116">
    <property type="entry name" value="REVERSE TRANSCRIPTASE ZINC-BINDING DOMAIN-CONTAINING PROTEIN-RELATED-RELATED"/>
    <property type="match status" value="1"/>
</dbReference>
<gene>
    <name evidence="1" type="ORF">RDI58_017450</name>
</gene>
<dbReference type="Proteomes" id="UP001371456">
    <property type="component" value="Unassembled WGS sequence"/>
</dbReference>
<protein>
    <submittedName>
        <fullName evidence="1">Uncharacterized protein</fullName>
    </submittedName>
</protein>
<name>A0AAN8THS0_SOLBU</name>
<dbReference type="PANTHER" id="PTHR33116:SF80">
    <property type="entry name" value="REVERSE TRANSCRIPTASE ZINC-BINDING DOMAIN-CONTAINING PROTEIN"/>
    <property type="match status" value="1"/>
</dbReference>
<proteinExistence type="predicted"/>
<dbReference type="AlphaFoldDB" id="A0AAN8THS0"/>
<comment type="caution">
    <text evidence="1">The sequence shown here is derived from an EMBL/GenBank/DDBJ whole genome shotgun (WGS) entry which is preliminary data.</text>
</comment>
<sequence length="316" mass="36915">MARRNANKIFTIKDKEGKFLTNTKEINKEFIDYYNELLGKANEERMHTNSGIIKRAPVVTEEQMAFLTASFTARHVKKLLWEIGEDKALGPNGYESQFYKDSCDIVGVDVIRQTLIQVFGTSNNNKKIISPCEILVEKMMVKVKVWGSRNLSYAGRLQLVNSVVMHMNTYWLSIFVLPNRALKDITGIYRNYIWSGQVYTTKAPLVAWDVATIVKYVWNIENKADNLWVKWMNLVYLKGVDWWNCNPSHDSCWYCKKICNIKNKFVARFICNGWLSPTGNCTIKSGYRQKQHEGQQRNWWRAVWNRTNVPKRSFII</sequence>
<reference evidence="1 2" key="1">
    <citation type="submission" date="2024-02" db="EMBL/GenBank/DDBJ databases">
        <title>de novo genome assembly of Solanum bulbocastanum strain 11H21.</title>
        <authorList>
            <person name="Hosaka A.J."/>
        </authorList>
    </citation>
    <scope>NUCLEOTIDE SEQUENCE [LARGE SCALE GENOMIC DNA]</scope>
    <source>
        <tissue evidence="1">Young leaves</tissue>
    </source>
</reference>
<accession>A0AAN8THS0</accession>
<keyword evidence="2" id="KW-1185">Reference proteome</keyword>
<evidence type="ECO:0000313" key="2">
    <source>
        <dbReference type="Proteomes" id="UP001371456"/>
    </source>
</evidence>
<organism evidence="1 2">
    <name type="scientific">Solanum bulbocastanum</name>
    <name type="common">Wild potato</name>
    <dbReference type="NCBI Taxonomy" id="147425"/>
    <lineage>
        <taxon>Eukaryota</taxon>
        <taxon>Viridiplantae</taxon>
        <taxon>Streptophyta</taxon>
        <taxon>Embryophyta</taxon>
        <taxon>Tracheophyta</taxon>
        <taxon>Spermatophyta</taxon>
        <taxon>Magnoliopsida</taxon>
        <taxon>eudicotyledons</taxon>
        <taxon>Gunneridae</taxon>
        <taxon>Pentapetalae</taxon>
        <taxon>asterids</taxon>
        <taxon>lamiids</taxon>
        <taxon>Solanales</taxon>
        <taxon>Solanaceae</taxon>
        <taxon>Solanoideae</taxon>
        <taxon>Solaneae</taxon>
        <taxon>Solanum</taxon>
    </lineage>
</organism>
<evidence type="ECO:0000313" key="1">
    <source>
        <dbReference type="EMBL" id="KAK6783996.1"/>
    </source>
</evidence>